<gene>
    <name evidence="1" type="ORF">QW060_24980</name>
</gene>
<accession>A0ABT8CZW7</accession>
<sequence length="33" mass="4008">MRFFQELSYNEISEKLEEPIGNVKVKCLEQKNY</sequence>
<comment type="caution">
    <text evidence="1">The sequence shown here is derived from an EMBL/GenBank/DDBJ whole genome shotgun (WGS) entry which is preliminary data.</text>
</comment>
<name>A0ABT8CZW7_9FLAO</name>
<evidence type="ECO:0000313" key="2">
    <source>
        <dbReference type="Proteomes" id="UP001242368"/>
    </source>
</evidence>
<protein>
    <submittedName>
        <fullName evidence="1">Uncharacterized protein</fullName>
    </submittedName>
</protein>
<organism evidence="1 2">
    <name type="scientific">Paenimyroides ceti</name>
    <dbReference type="NCBI Taxonomy" id="395087"/>
    <lineage>
        <taxon>Bacteria</taxon>
        <taxon>Pseudomonadati</taxon>
        <taxon>Bacteroidota</taxon>
        <taxon>Flavobacteriia</taxon>
        <taxon>Flavobacteriales</taxon>
        <taxon>Flavobacteriaceae</taxon>
        <taxon>Paenimyroides</taxon>
    </lineage>
</organism>
<dbReference type="Proteomes" id="UP001242368">
    <property type="component" value="Unassembled WGS sequence"/>
</dbReference>
<reference evidence="2" key="1">
    <citation type="journal article" date="2019" name="Int. J. Syst. Evol. Microbiol.">
        <title>The Global Catalogue of Microorganisms (GCM) 10K type strain sequencing project: providing services to taxonomists for standard genome sequencing and annotation.</title>
        <authorList>
            <consortium name="The Broad Institute Genomics Platform"/>
            <consortium name="The Broad Institute Genome Sequencing Center for Infectious Disease"/>
            <person name="Wu L."/>
            <person name="Ma J."/>
        </authorList>
    </citation>
    <scope>NUCLEOTIDE SEQUENCE [LARGE SCALE GENOMIC DNA]</scope>
    <source>
        <strain evidence="2">CECT 7184</strain>
    </source>
</reference>
<evidence type="ECO:0000313" key="1">
    <source>
        <dbReference type="EMBL" id="MDN3710135.1"/>
    </source>
</evidence>
<proteinExistence type="predicted"/>
<keyword evidence="2" id="KW-1185">Reference proteome</keyword>
<dbReference type="EMBL" id="JAUFQU010000076">
    <property type="protein sequence ID" value="MDN3710135.1"/>
    <property type="molecule type" value="Genomic_DNA"/>
</dbReference>